<comment type="caution">
    <text evidence="1">The sequence shown here is derived from an EMBL/GenBank/DDBJ whole genome shotgun (WGS) entry which is preliminary data.</text>
</comment>
<sequence length="83" mass="8543">MFGLLDYLKLGAGALVGAALMAAPAYFYGKAAGKSEITASLQSDRITILKDGTKIDAEALTADDTSLCTLLGGCELPDDGESR</sequence>
<accession>A0ABV0M7D4</accession>
<proteinExistence type="predicted"/>
<reference evidence="1 2" key="1">
    <citation type="submission" date="2024-05" db="EMBL/GenBank/DDBJ databases">
        <title>Neorhizobium sp. Rsf11, a plant growth promoting and heavy metal resistant PAH-degrader.</title>
        <authorList>
            <person name="Golubev S.N."/>
            <person name="Muratova A.Y."/>
            <person name="Markelova M.I."/>
        </authorList>
    </citation>
    <scope>NUCLEOTIDE SEQUENCE [LARGE SCALE GENOMIC DNA]</scope>
    <source>
        <strain evidence="1 2">Rsf11</strain>
    </source>
</reference>
<dbReference type="EMBL" id="JBEAAL010000020">
    <property type="protein sequence ID" value="MEQ1407791.1"/>
    <property type="molecule type" value="Genomic_DNA"/>
</dbReference>
<keyword evidence="2" id="KW-1185">Reference proteome</keyword>
<evidence type="ECO:0000313" key="1">
    <source>
        <dbReference type="EMBL" id="MEQ1407791.1"/>
    </source>
</evidence>
<protein>
    <submittedName>
        <fullName evidence="1">Uncharacterized protein</fullName>
    </submittedName>
</protein>
<dbReference type="RefSeq" id="WP_348864165.1">
    <property type="nucleotide sequence ID" value="NZ_JBEAAL010000020.1"/>
</dbReference>
<name>A0ABV0M7D4_9HYPH</name>
<evidence type="ECO:0000313" key="2">
    <source>
        <dbReference type="Proteomes" id="UP001496627"/>
    </source>
</evidence>
<organism evidence="1 2">
    <name type="scientific">Neorhizobium phenanthreniclasticum</name>
    <dbReference type="NCBI Taxonomy" id="3157917"/>
    <lineage>
        <taxon>Bacteria</taxon>
        <taxon>Pseudomonadati</taxon>
        <taxon>Pseudomonadota</taxon>
        <taxon>Alphaproteobacteria</taxon>
        <taxon>Hyphomicrobiales</taxon>
        <taxon>Rhizobiaceae</taxon>
        <taxon>Rhizobium/Agrobacterium group</taxon>
        <taxon>Neorhizobium</taxon>
    </lineage>
</organism>
<gene>
    <name evidence="1" type="ORF">ABK249_22990</name>
</gene>
<dbReference type="Proteomes" id="UP001496627">
    <property type="component" value="Unassembled WGS sequence"/>
</dbReference>